<sequence length="523" mass="57916">MRFNPETTEKLQKVLARAGLGSRRAIETWIQEGRIKVNQQVAHVGARVSAQDEIQLDGRKLSVRQLLPPPRQILIYNKPIGEVCSRDDEENRPLIFDKLPKPKQGRWVSVGRLDVNTTGLLLLTTDGELANRLMHPSTEIEREYAVRVLGKVDDAMIQRLTTGVQLEEGMAHFESVVDAGGEGANHWYHVILKEGIKREVRRLWEAQGVVVSRLMRIRYGVVTLPPSLRMGQSMELEGRVRQLLLQQVDLAEEAHEVIPDTKKNRALPTLTIKPHAPAKSPVRRAKPRPDWWDEPIDSDSTTPKRRFAKAGDKTEFVQTARPRRADASDGAVKTSRPHTAKFSQQPSQSSASTQTARPRRADASDGAVKTSRPHTTKFSQQPSQSSASTQTARPRRADASDGAVKTSRPHTTKFSQQPSQSSASTQTARPRRADASDGAVKTSKPHTTKFSQQPSQSSASTQTARPRRADASDGAVKTSRPHTTKFSQQPSQSPASRGRTAPMGNKTVKSASSFKKRAPTKKR</sequence>
<dbReference type="InterPro" id="IPR020103">
    <property type="entry name" value="PsdUridine_synth_cat_dom_sf"/>
</dbReference>
<reference evidence="12" key="1">
    <citation type="submission" date="2016-12" db="EMBL/GenBank/DDBJ databases">
        <title>Complete Genome Sequence of Beggiatoa leptomitiformis D-401.</title>
        <authorList>
            <person name="Fomenkov A."/>
            <person name="Vincze T."/>
            <person name="Grabovich M."/>
            <person name="Anton B.P."/>
            <person name="Dubinina G."/>
            <person name="Orlova M."/>
            <person name="Belousova E."/>
            <person name="Roberts R.J."/>
        </authorList>
    </citation>
    <scope>NUCLEOTIDE SEQUENCE [LARGE SCALE GENOMIC DNA]</scope>
    <source>
        <strain evidence="12">D-401</strain>
    </source>
</reference>
<dbReference type="Proteomes" id="UP000234271">
    <property type="component" value="Chromosome"/>
</dbReference>
<evidence type="ECO:0000256" key="9">
    <source>
        <dbReference type="SAM" id="MobiDB-lite"/>
    </source>
</evidence>
<dbReference type="FunFam" id="3.30.70.580:FF:000009">
    <property type="entry name" value="Pseudouridine synthase"/>
    <property type="match status" value="1"/>
</dbReference>
<dbReference type="InterPro" id="IPR000748">
    <property type="entry name" value="PsdUridine_synth_RsuA/RluB/E/F"/>
</dbReference>
<dbReference type="AlphaFoldDB" id="A0A2N9YA70"/>
<dbReference type="PANTHER" id="PTHR47683:SF3">
    <property type="entry name" value="RIBOSOMAL LARGE SUBUNIT PSEUDOURIDINE SYNTHASE B"/>
    <property type="match status" value="1"/>
</dbReference>
<feature type="domain" description="RNA-binding S4" evidence="10">
    <location>
        <begin position="9"/>
        <end position="68"/>
    </location>
</feature>
<dbReference type="GO" id="GO:0000455">
    <property type="term" value="P:enzyme-directed rRNA pseudouridine synthesis"/>
    <property type="evidence" value="ECO:0007669"/>
    <property type="project" value="UniProtKB-ARBA"/>
</dbReference>
<dbReference type="SUPFAM" id="SSF55120">
    <property type="entry name" value="Pseudouridine synthase"/>
    <property type="match status" value="1"/>
</dbReference>
<feature type="compositionally biased region" description="Low complexity" evidence="9">
    <location>
        <begin position="343"/>
        <end position="356"/>
    </location>
</feature>
<dbReference type="NCBIfam" id="TIGR00093">
    <property type="entry name" value="pseudouridine synthase"/>
    <property type="match status" value="1"/>
</dbReference>
<evidence type="ECO:0000256" key="7">
    <source>
        <dbReference type="PROSITE-ProRule" id="PRU00182"/>
    </source>
</evidence>
<feature type="region of interest" description="Disordered" evidence="9">
    <location>
        <begin position="265"/>
        <end position="523"/>
    </location>
</feature>
<evidence type="ECO:0000313" key="12">
    <source>
        <dbReference type="Proteomes" id="UP000234271"/>
    </source>
</evidence>
<dbReference type="Gene3D" id="3.10.290.10">
    <property type="entry name" value="RNA-binding S4 domain"/>
    <property type="match status" value="1"/>
</dbReference>
<dbReference type="OrthoDB" id="9807213at2"/>
<protein>
    <recommendedName>
        <fullName evidence="8">Pseudouridine synthase</fullName>
        <ecNumber evidence="8">5.4.99.-</ecNumber>
    </recommendedName>
</protein>
<dbReference type="InterPro" id="IPR050343">
    <property type="entry name" value="RsuA_PseudoU_synthase"/>
</dbReference>
<evidence type="ECO:0000313" key="11">
    <source>
        <dbReference type="EMBL" id="AUI67334.1"/>
    </source>
</evidence>
<comment type="similarity">
    <text evidence="1 8">Belongs to the pseudouridine synthase RsuA family.</text>
</comment>
<name>A0A2N9YA70_9GAMM</name>
<proteinExistence type="inferred from homology"/>
<dbReference type="Gene3D" id="3.30.70.1560">
    <property type="entry name" value="Alpha-L RNA-binding motif"/>
    <property type="match status" value="1"/>
</dbReference>
<evidence type="ECO:0000256" key="2">
    <source>
        <dbReference type="ARBA" id="ARBA00022552"/>
    </source>
</evidence>
<comment type="catalytic activity">
    <reaction evidence="5">
        <text>uridine(2605) in 23S rRNA = pseudouridine(2605) in 23S rRNA</text>
        <dbReference type="Rhea" id="RHEA:42520"/>
        <dbReference type="Rhea" id="RHEA-COMP:10095"/>
        <dbReference type="Rhea" id="RHEA-COMP:10096"/>
        <dbReference type="ChEBI" id="CHEBI:65314"/>
        <dbReference type="ChEBI" id="CHEBI:65315"/>
        <dbReference type="EC" id="5.4.99.22"/>
    </reaction>
</comment>
<dbReference type="CDD" id="cd00165">
    <property type="entry name" value="S4"/>
    <property type="match status" value="1"/>
</dbReference>
<dbReference type="InterPro" id="IPR036986">
    <property type="entry name" value="S4_RNA-bd_sf"/>
</dbReference>
<dbReference type="GO" id="GO:0003723">
    <property type="term" value="F:RNA binding"/>
    <property type="evidence" value="ECO:0007669"/>
    <property type="project" value="UniProtKB-KW"/>
</dbReference>
<evidence type="ECO:0000256" key="1">
    <source>
        <dbReference type="ARBA" id="ARBA00008348"/>
    </source>
</evidence>
<dbReference type="FunFam" id="3.10.290.10:FF:000003">
    <property type="entry name" value="Pseudouridine synthase"/>
    <property type="match status" value="1"/>
</dbReference>
<dbReference type="SUPFAM" id="SSF55174">
    <property type="entry name" value="Alpha-L RNA-binding motif"/>
    <property type="match status" value="1"/>
</dbReference>
<feature type="compositionally biased region" description="Low complexity" evidence="9">
    <location>
        <begin position="415"/>
        <end position="428"/>
    </location>
</feature>
<gene>
    <name evidence="11" type="ORF">BLE401_00565</name>
</gene>
<dbReference type="SMART" id="SM00363">
    <property type="entry name" value="S4"/>
    <property type="match status" value="1"/>
</dbReference>
<evidence type="ECO:0000256" key="8">
    <source>
        <dbReference type="RuleBase" id="RU003887"/>
    </source>
</evidence>
<dbReference type="PROSITE" id="PS01149">
    <property type="entry name" value="PSI_RSU"/>
    <property type="match status" value="1"/>
</dbReference>
<dbReference type="RefSeq" id="WP_066246098.1">
    <property type="nucleotide sequence ID" value="NZ_CP012373.2"/>
</dbReference>
<dbReference type="InterPro" id="IPR006145">
    <property type="entry name" value="PsdUridine_synth_RsuA/RluA"/>
</dbReference>
<dbReference type="Gene3D" id="3.30.70.580">
    <property type="entry name" value="Pseudouridine synthase I, catalytic domain, N-terminal subdomain"/>
    <property type="match status" value="1"/>
</dbReference>
<dbReference type="PANTHER" id="PTHR47683">
    <property type="entry name" value="PSEUDOURIDINE SYNTHASE FAMILY PROTEIN-RELATED"/>
    <property type="match status" value="1"/>
</dbReference>
<evidence type="ECO:0000256" key="5">
    <source>
        <dbReference type="ARBA" id="ARBA00036944"/>
    </source>
</evidence>
<feature type="compositionally biased region" description="Basic residues" evidence="9">
    <location>
        <begin position="514"/>
        <end position="523"/>
    </location>
</feature>
<dbReference type="Pfam" id="PF01479">
    <property type="entry name" value="S4"/>
    <property type="match status" value="1"/>
</dbReference>
<feature type="compositionally biased region" description="Low complexity" evidence="9">
    <location>
        <begin position="451"/>
        <end position="464"/>
    </location>
</feature>
<keyword evidence="12" id="KW-1185">Reference proteome</keyword>
<dbReference type="PROSITE" id="PS50889">
    <property type="entry name" value="S4"/>
    <property type="match status" value="1"/>
</dbReference>
<dbReference type="NCBIfam" id="NF007976">
    <property type="entry name" value="PRK10700.1"/>
    <property type="match status" value="1"/>
</dbReference>
<evidence type="ECO:0000256" key="6">
    <source>
        <dbReference type="ARBA" id="ARBA00037383"/>
    </source>
</evidence>
<dbReference type="InterPro" id="IPR020094">
    <property type="entry name" value="TruA/RsuA/RluB/E/F_N"/>
</dbReference>
<evidence type="ECO:0000259" key="10">
    <source>
        <dbReference type="SMART" id="SM00363"/>
    </source>
</evidence>
<accession>A0A2N9YA70</accession>
<dbReference type="Pfam" id="PF00849">
    <property type="entry name" value="PseudoU_synth_2"/>
    <property type="match status" value="1"/>
</dbReference>
<dbReference type="GO" id="GO:0160139">
    <property type="term" value="F:23S rRNA pseudouridine(2605) synthase activity"/>
    <property type="evidence" value="ECO:0007669"/>
    <property type="project" value="UniProtKB-EC"/>
</dbReference>
<feature type="compositionally biased region" description="Polar residues" evidence="9">
    <location>
        <begin position="484"/>
        <end position="495"/>
    </location>
</feature>
<dbReference type="InterPro" id="IPR042092">
    <property type="entry name" value="PsdUridine_s_RsuA/RluB/E/F_cat"/>
</dbReference>
<keyword evidence="2" id="KW-0698">rRNA processing</keyword>
<dbReference type="InterPro" id="IPR002942">
    <property type="entry name" value="S4_RNA-bd"/>
</dbReference>
<evidence type="ECO:0000256" key="4">
    <source>
        <dbReference type="ARBA" id="ARBA00023235"/>
    </source>
</evidence>
<keyword evidence="3 7" id="KW-0694">RNA-binding</keyword>
<keyword evidence="4 8" id="KW-0413">Isomerase</keyword>
<evidence type="ECO:0000256" key="3">
    <source>
        <dbReference type="ARBA" id="ARBA00022884"/>
    </source>
</evidence>
<organism evidence="11 12">
    <name type="scientific">Beggiatoa leptomitoformis</name>
    <dbReference type="NCBI Taxonomy" id="288004"/>
    <lineage>
        <taxon>Bacteria</taxon>
        <taxon>Pseudomonadati</taxon>
        <taxon>Pseudomonadota</taxon>
        <taxon>Gammaproteobacteria</taxon>
        <taxon>Thiotrichales</taxon>
        <taxon>Thiotrichaceae</taxon>
        <taxon>Beggiatoa</taxon>
    </lineage>
</organism>
<dbReference type="EC" id="5.4.99.-" evidence="8"/>
<dbReference type="InterPro" id="IPR018496">
    <property type="entry name" value="PsdUridine_synth_RsuA/RluB_CS"/>
</dbReference>
<dbReference type="EMBL" id="CP018889">
    <property type="protein sequence ID" value="AUI67334.1"/>
    <property type="molecule type" value="Genomic_DNA"/>
</dbReference>
<feature type="compositionally biased region" description="Low complexity" evidence="9">
    <location>
        <begin position="379"/>
        <end position="392"/>
    </location>
</feature>
<comment type="function">
    <text evidence="6">Responsible for synthesis of pseudouridine from uracil-2605 in 23S ribosomal RNA.</text>
</comment>